<proteinExistence type="predicted"/>
<keyword evidence="2" id="KW-1185">Reference proteome</keyword>
<dbReference type="STRING" id="76595.SAMN05660313_02160"/>
<evidence type="ECO:0000313" key="1">
    <source>
        <dbReference type="EMBL" id="SFW50263.1"/>
    </source>
</evidence>
<evidence type="ECO:0000313" key="2">
    <source>
        <dbReference type="Proteomes" id="UP000183257"/>
    </source>
</evidence>
<name>A0A1K1PRH7_9FLAO</name>
<gene>
    <name evidence="1" type="ORF">SAMN05660313_02160</name>
</gene>
<reference evidence="2" key="1">
    <citation type="submission" date="2016-11" db="EMBL/GenBank/DDBJ databases">
        <authorList>
            <person name="Varghese N."/>
            <person name="Submissions S."/>
        </authorList>
    </citation>
    <scope>NUCLEOTIDE SEQUENCE [LARGE SCALE GENOMIC DNA]</scope>
    <source>
        <strain evidence="2">DSM 24786</strain>
    </source>
</reference>
<dbReference type="AlphaFoldDB" id="A0A1K1PRH7"/>
<evidence type="ECO:0008006" key="3">
    <source>
        <dbReference type="Google" id="ProtNLM"/>
    </source>
</evidence>
<protein>
    <recommendedName>
        <fullName evidence="3">DUF2116 family Zn-ribbon domain-containing protein</fullName>
    </recommendedName>
</protein>
<dbReference type="RefSeq" id="WP_139254310.1">
    <property type="nucleotide sequence ID" value="NZ_FPIY01000002.1"/>
</dbReference>
<dbReference type="Proteomes" id="UP000183257">
    <property type="component" value="Unassembled WGS sequence"/>
</dbReference>
<dbReference type="OrthoDB" id="5187906at2"/>
<dbReference type="EMBL" id="FPIY01000002">
    <property type="protein sequence ID" value="SFW50263.1"/>
    <property type="molecule type" value="Genomic_DNA"/>
</dbReference>
<organism evidence="1 2">
    <name type="scientific">Cellulophaga fucicola</name>
    <dbReference type="NCBI Taxonomy" id="76595"/>
    <lineage>
        <taxon>Bacteria</taxon>
        <taxon>Pseudomonadati</taxon>
        <taxon>Bacteroidota</taxon>
        <taxon>Flavobacteriia</taxon>
        <taxon>Flavobacteriales</taxon>
        <taxon>Flavobacteriaceae</taxon>
        <taxon>Cellulophaga</taxon>
    </lineage>
</organism>
<sequence length="135" mass="15905">MKMKFCLSCSKELVGRSDKKFCDTECRSTYHNTNRPLHEISIQKINSALRKNRSLLAHFCPSGKSTVKKEVLIKQGYRIDLFTHMYPFKTGAYFFCYEFGYLPIKENGVDKMLIVHQQEYMNNLTYNPWSIKITK</sequence>
<accession>A0A1K1PRH7</accession>